<dbReference type="Pfam" id="PF13490">
    <property type="entry name" value="zf-HC2"/>
    <property type="match status" value="1"/>
</dbReference>
<evidence type="ECO:0000256" key="3">
    <source>
        <dbReference type="SAM" id="MobiDB-lite"/>
    </source>
</evidence>
<feature type="compositionally biased region" description="Basic residues" evidence="3">
    <location>
        <begin position="132"/>
        <end position="143"/>
    </location>
</feature>
<dbReference type="RefSeq" id="WP_006904420.1">
    <property type="nucleotide sequence ID" value="NZ_JH976535.1"/>
</dbReference>
<feature type="compositionally biased region" description="Low complexity" evidence="3">
    <location>
        <begin position="246"/>
        <end position="256"/>
    </location>
</feature>
<dbReference type="HOGENOM" id="CLU_541762_0_0_9"/>
<accession>K6NZV5</accession>
<feature type="compositionally biased region" description="Gly residues" evidence="3">
    <location>
        <begin position="235"/>
        <end position="245"/>
    </location>
</feature>
<dbReference type="STRING" id="867903.ThesuDRAFT_02140"/>
<keyword evidence="4" id="KW-0472">Membrane</keyword>
<evidence type="ECO:0000259" key="5">
    <source>
        <dbReference type="Pfam" id="PF13490"/>
    </source>
</evidence>
<dbReference type="Gene3D" id="1.10.10.1320">
    <property type="entry name" value="Anti-sigma factor, zinc-finger domain"/>
    <property type="match status" value="1"/>
</dbReference>
<reference evidence="7" key="2">
    <citation type="submission" date="2012-10" db="EMBL/GenBank/DDBJ databases">
        <title>Improved high-quality draft of Thermaerobacter subterraneus C21, DSM 13965.</title>
        <authorList>
            <consortium name="DOE Joint Genome Institute"/>
            <person name="Eisen J."/>
            <person name="Huntemann M."/>
            <person name="Wei C.-L."/>
            <person name="Han J."/>
            <person name="Detter J.C."/>
            <person name="Han C."/>
            <person name="Tapia R."/>
            <person name="Chen A."/>
            <person name="Kyrpides N."/>
            <person name="Mavromatis K."/>
            <person name="Markowitz V."/>
            <person name="Szeto E."/>
            <person name="Ivanova N."/>
            <person name="Mikhailova N."/>
            <person name="Ovchinnikova G."/>
            <person name="Pagani I."/>
            <person name="Pati A."/>
            <person name="Goodwin L."/>
            <person name="Nordberg H.P."/>
            <person name="Cantor M.N."/>
            <person name="Hua S.X."/>
            <person name="Woyke T."/>
            <person name="Eisen J."/>
            <person name="Klenk H.-P."/>
        </authorList>
    </citation>
    <scope>NUCLEOTIDE SEQUENCE [LARGE SCALE GENOMIC DNA]</scope>
    <source>
        <strain evidence="7">DSM 13965</strain>
    </source>
</reference>
<feature type="domain" description="DUF4349" evidence="6">
    <location>
        <begin position="284"/>
        <end position="495"/>
    </location>
</feature>
<evidence type="ECO:0000256" key="1">
    <source>
        <dbReference type="ARBA" id="ARBA00024353"/>
    </source>
</evidence>
<dbReference type="EMBL" id="AENY02000003">
    <property type="protein sequence ID" value="EKP94405.1"/>
    <property type="molecule type" value="Genomic_DNA"/>
</dbReference>
<evidence type="ECO:0000313" key="8">
    <source>
        <dbReference type="Proteomes" id="UP000005710"/>
    </source>
</evidence>
<sequence>MRWSWIDFLAGFPGLGLHPVRWLDGDARAQLPPQRRQAVERHLARCPRCRALAEAEAQARMALASLEPVEPPPGLLEAILARTGIPAGVPSPAAASAPADRPEAGRPVVGPAPGERAEPAARPGPEQGDRHGGRHGPGRRRVPGRGPGRGPLPAVLAAAAMVALVLLAGRFGGTGDGPAGSQSTPPGRQGLPALETAGTPAGGPAVATDGDELRDGGAVTANRAGAGEAAEAGAEGFGDGPGAAEGAGPADPAGVPAPGPRGGDAAEARLLAAGPGQDQQGPWLIRSGRLELAVPDVEPAFREAQAVARRLGGFTEQAQLEGGGPARFAYLVLRVPDQRLEEAMDRLAGLAGDGRVDLRALSAEDISQQWVDTQARLANLRAQEERLRQLAGRSGSVEELLKVEQELWRVRGEIERLEGQVRYWGQAMRLARIELAIEALAPQPAPPAGDLFTRVRLAWQASLRSLASLATLALVGVAVVLPYAVLAGAALLAWRSWRRWRGR</sequence>
<protein>
    <recommendedName>
        <fullName evidence="2">Anti-sigma-W factor RsiW</fullName>
    </recommendedName>
</protein>
<keyword evidence="4" id="KW-1133">Transmembrane helix</keyword>
<evidence type="ECO:0000256" key="2">
    <source>
        <dbReference type="ARBA" id="ARBA00024438"/>
    </source>
</evidence>
<feature type="compositionally biased region" description="Low complexity" evidence="3">
    <location>
        <begin position="192"/>
        <end position="208"/>
    </location>
</feature>
<feature type="compositionally biased region" description="Low complexity" evidence="3">
    <location>
        <begin position="90"/>
        <end position="99"/>
    </location>
</feature>
<dbReference type="InterPro" id="IPR025645">
    <property type="entry name" value="DUF4349"/>
</dbReference>
<comment type="caution">
    <text evidence="7">The sequence shown here is derived from an EMBL/GenBank/DDBJ whole genome shotgun (WGS) entry which is preliminary data.</text>
</comment>
<feature type="compositionally biased region" description="Low complexity" evidence="3">
    <location>
        <begin position="224"/>
        <end position="234"/>
    </location>
</feature>
<gene>
    <name evidence="7" type="ORF">ThesuDRAFT_02140</name>
</gene>
<dbReference type="Pfam" id="PF14257">
    <property type="entry name" value="DUF4349"/>
    <property type="match status" value="1"/>
</dbReference>
<keyword evidence="8" id="KW-1185">Reference proteome</keyword>
<evidence type="ECO:0000259" key="6">
    <source>
        <dbReference type="Pfam" id="PF14257"/>
    </source>
</evidence>
<dbReference type="InterPro" id="IPR041916">
    <property type="entry name" value="Anti_sigma_zinc_sf"/>
</dbReference>
<evidence type="ECO:0000313" key="7">
    <source>
        <dbReference type="EMBL" id="EKP94405.1"/>
    </source>
</evidence>
<proteinExistence type="inferred from homology"/>
<dbReference type="Proteomes" id="UP000005710">
    <property type="component" value="Unassembled WGS sequence"/>
</dbReference>
<feature type="transmembrane region" description="Helical" evidence="4">
    <location>
        <begin position="466"/>
        <end position="494"/>
    </location>
</feature>
<organism evidence="7 8">
    <name type="scientific">Thermaerobacter subterraneus DSM 13965</name>
    <dbReference type="NCBI Taxonomy" id="867903"/>
    <lineage>
        <taxon>Bacteria</taxon>
        <taxon>Bacillati</taxon>
        <taxon>Bacillota</taxon>
        <taxon>Clostridia</taxon>
        <taxon>Eubacteriales</taxon>
        <taxon>Clostridiales Family XVII. Incertae Sedis</taxon>
        <taxon>Thermaerobacter</taxon>
    </lineage>
</organism>
<keyword evidence="4" id="KW-0812">Transmembrane</keyword>
<comment type="similarity">
    <text evidence="1">Belongs to the zinc-associated anti-sigma factor (ZAS) superfamily. Anti-sigma-W factor family.</text>
</comment>
<dbReference type="InterPro" id="IPR027383">
    <property type="entry name" value="Znf_put"/>
</dbReference>
<feature type="region of interest" description="Disordered" evidence="3">
    <location>
        <begin position="175"/>
        <end position="265"/>
    </location>
</feature>
<feature type="domain" description="Putative zinc-finger" evidence="5">
    <location>
        <begin position="30"/>
        <end position="50"/>
    </location>
</feature>
<feature type="region of interest" description="Disordered" evidence="3">
    <location>
        <begin position="90"/>
        <end position="150"/>
    </location>
</feature>
<name>K6NZV5_9FIRM</name>
<dbReference type="AlphaFoldDB" id="K6NZV5"/>
<dbReference type="eggNOG" id="COG5662">
    <property type="taxonomic scope" value="Bacteria"/>
</dbReference>
<evidence type="ECO:0000256" key="4">
    <source>
        <dbReference type="SAM" id="Phobius"/>
    </source>
</evidence>
<dbReference type="OrthoDB" id="9808253at2"/>
<reference evidence="7" key="1">
    <citation type="submission" date="2010-10" db="EMBL/GenBank/DDBJ databases">
        <authorList>
            <consortium name="US DOE Joint Genome Institute (JGI-PGF)"/>
            <person name="Lucas S."/>
            <person name="Copeland A."/>
            <person name="Lapidus A."/>
            <person name="Bruce D."/>
            <person name="Goodwin L."/>
            <person name="Pitluck S."/>
            <person name="Kyrpides N."/>
            <person name="Mavromatis K."/>
            <person name="Detter J.C."/>
            <person name="Han C."/>
            <person name="Land M."/>
            <person name="Hauser L."/>
            <person name="Markowitz V."/>
            <person name="Cheng J.-F."/>
            <person name="Hugenholtz P."/>
            <person name="Woyke T."/>
            <person name="Wu D."/>
            <person name="Pukall R."/>
            <person name="Wahrenburg C."/>
            <person name="Brambilla E."/>
            <person name="Klenk H.-P."/>
            <person name="Eisen J.A."/>
        </authorList>
    </citation>
    <scope>NUCLEOTIDE SEQUENCE [LARGE SCALE GENOMIC DNA]</scope>
    <source>
        <strain evidence="7">DSM 13965</strain>
    </source>
</reference>